<dbReference type="Pfam" id="PF07686">
    <property type="entry name" value="V-set"/>
    <property type="match status" value="1"/>
</dbReference>
<evidence type="ECO:0000313" key="2">
    <source>
        <dbReference type="EMBL" id="KAL0161684.1"/>
    </source>
</evidence>
<feature type="domain" description="Immunoglobulin V-set" evidence="1">
    <location>
        <begin position="7"/>
        <end position="92"/>
    </location>
</feature>
<dbReference type="InterPro" id="IPR036179">
    <property type="entry name" value="Ig-like_dom_sf"/>
</dbReference>
<accession>A0ABD0NI83</accession>
<dbReference type="AlphaFoldDB" id="A0ABD0NI83"/>
<dbReference type="InterPro" id="IPR013106">
    <property type="entry name" value="Ig_V-set"/>
</dbReference>
<feature type="non-terminal residue" evidence="2">
    <location>
        <position position="1"/>
    </location>
</feature>
<name>A0ABD0NI83_CIRMR</name>
<dbReference type="PANTHER" id="PTHR21063:SF4">
    <property type="entry name" value="CD48 ANTIGEN-RELATED"/>
    <property type="match status" value="1"/>
</dbReference>
<proteinExistence type="predicted"/>
<gene>
    <name evidence="2" type="ORF">M9458_045409</name>
</gene>
<comment type="caution">
    <text evidence="2">The sequence shown here is derived from an EMBL/GenBank/DDBJ whole genome shotgun (WGS) entry which is preliminary data.</text>
</comment>
<dbReference type="Proteomes" id="UP001529510">
    <property type="component" value="Unassembled WGS sequence"/>
</dbReference>
<dbReference type="PANTHER" id="PTHR21063">
    <property type="entry name" value="LFA-3"/>
    <property type="match status" value="1"/>
</dbReference>
<dbReference type="InterPro" id="IPR013783">
    <property type="entry name" value="Ig-like_fold"/>
</dbReference>
<feature type="non-terminal residue" evidence="2">
    <location>
        <position position="113"/>
    </location>
</feature>
<protein>
    <recommendedName>
        <fullName evidence="1">Immunoglobulin V-set domain-containing protein</fullName>
    </recommendedName>
</protein>
<organism evidence="2 3">
    <name type="scientific">Cirrhinus mrigala</name>
    <name type="common">Mrigala</name>
    <dbReference type="NCBI Taxonomy" id="683832"/>
    <lineage>
        <taxon>Eukaryota</taxon>
        <taxon>Metazoa</taxon>
        <taxon>Chordata</taxon>
        <taxon>Craniata</taxon>
        <taxon>Vertebrata</taxon>
        <taxon>Euteleostomi</taxon>
        <taxon>Actinopterygii</taxon>
        <taxon>Neopterygii</taxon>
        <taxon>Teleostei</taxon>
        <taxon>Ostariophysi</taxon>
        <taxon>Cypriniformes</taxon>
        <taxon>Cyprinidae</taxon>
        <taxon>Labeoninae</taxon>
        <taxon>Labeonini</taxon>
        <taxon>Cirrhinus</taxon>
    </lineage>
</organism>
<dbReference type="SUPFAM" id="SSF48726">
    <property type="entry name" value="Immunoglobulin"/>
    <property type="match status" value="1"/>
</dbReference>
<sequence length="113" mass="12956">AEKMKTTPVKEGESVTLDPGEINTDYFMTWYFSDSCIAEISGDPNKICSDDQCKDADERFRDRLKLDHQIGSLTIMNIRTTDSGIYKLEINSSIRRRRRISISSFKSFHVAVI</sequence>
<evidence type="ECO:0000313" key="3">
    <source>
        <dbReference type="Proteomes" id="UP001529510"/>
    </source>
</evidence>
<evidence type="ECO:0000259" key="1">
    <source>
        <dbReference type="Pfam" id="PF07686"/>
    </source>
</evidence>
<reference evidence="2 3" key="1">
    <citation type="submission" date="2024-05" db="EMBL/GenBank/DDBJ databases">
        <title>Genome sequencing and assembly of Indian major carp, Cirrhinus mrigala (Hamilton, 1822).</title>
        <authorList>
            <person name="Mohindra V."/>
            <person name="Chowdhury L.M."/>
            <person name="Lal K."/>
            <person name="Jena J.K."/>
        </authorList>
    </citation>
    <scope>NUCLEOTIDE SEQUENCE [LARGE SCALE GENOMIC DNA]</scope>
    <source>
        <strain evidence="2">CM1030</strain>
        <tissue evidence="2">Blood</tissue>
    </source>
</reference>
<dbReference type="EMBL" id="JAMKFB020000022">
    <property type="protein sequence ID" value="KAL0161684.1"/>
    <property type="molecule type" value="Genomic_DNA"/>
</dbReference>
<dbReference type="Gene3D" id="2.60.40.10">
    <property type="entry name" value="Immunoglobulins"/>
    <property type="match status" value="1"/>
</dbReference>
<keyword evidence="3" id="KW-1185">Reference proteome</keyword>